<reference evidence="1 2" key="1">
    <citation type="submission" date="2019-07" db="EMBL/GenBank/DDBJ databases">
        <title>Annotation for the trematode Paragonimus westermani.</title>
        <authorList>
            <person name="Choi Y.-J."/>
        </authorList>
    </citation>
    <scope>NUCLEOTIDE SEQUENCE [LARGE SCALE GENOMIC DNA]</scope>
    <source>
        <strain evidence="1">180907_Pwestermani</strain>
    </source>
</reference>
<name>A0A8T0D5L9_9TREM</name>
<keyword evidence="2" id="KW-1185">Reference proteome</keyword>
<dbReference type="Proteomes" id="UP000699462">
    <property type="component" value="Unassembled WGS sequence"/>
</dbReference>
<evidence type="ECO:0000313" key="2">
    <source>
        <dbReference type="Proteomes" id="UP000699462"/>
    </source>
</evidence>
<comment type="caution">
    <text evidence="1">The sequence shown here is derived from an EMBL/GenBank/DDBJ whole genome shotgun (WGS) entry which is preliminary data.</text>
</comment>
<evidence type="ECO:0000313" key="1">
    <source>
        <dbReference type="EMBL" id="KAF8563130.1"/>
    </source>
</evidence>
<gene>
    <name evidence="1" type="ORF">P879_11749</name>
</gene>
<feature type="non-terminal residue" evidence="1">
    <location>
        <position position="1"/>
    </location>
</feature>
<organism evidence="1 2">
    <name type="scientific">Paragonimus westermani</name>
    <dbReference type="NCBI Taxonomy" id="34504"/>
    <lineage>
        <taxon>Eukaryota</taxon>
        <taxon>Metazoa</taxon>
        <taxon>Spiralia</taxon>
        <taxon>Lophotrochozoa</taxon>
        <taxon>Platyhelminthes</taxon>
        <taxon>Trematoda</taxon>
        <taxon>Digenea</taxon>
        <taxon>Plagiorchiida</taxon>
        <taxon>Troglotremata</taxon>
        <taxon>Troglotrematidae</taxon>
        <taxon>Paragonimus</taxon>
    </lineage>
</organism>
<dbReference type="EMBL" id="JTDF01014239">
    <property type="protein sequence ID" value="KAF8563130.1"/>
    <property type="molecule type" value="Genomic_DNA"/>
</dbReference>
<sequence>FAIFSRILIYGFLKYDCQSYSEIFPVSSSNAAYKTPINGRKPVKRNLTEKLTSCFKGMTEIIAILKKNLIRRQIHRNSAFWITKKTQVPLYHKAMYPLTPDLRADLITPVE</sequence>
<accession>A0A8T0D5L9</accession>
<protein>
    <submittedName>
        <fullName evidence="1">Uncharacterized protein</fullName>
    </submittedName>
</protein>
<dbReference type="AlphaFoldDB" id="A0A8T0D5L9"/>
<proteinExistence type="predicted"/>